<dbReference type="Gene3D" id="3.90.550.10">
    <property type="entry name" value="Spore Coat Polysaccharide Biosynthesis Protein SpsA, Chain A"/>
    <property type="match status" value="1"/>
</dbReference>
<protein>
    <submittedName>
        <fullName evidence="5">Glycosyl transferase</fullName>
    </submittedName>
</protein>
<keyword evidence="5" id="KW-0808">Transferase</keyword>
<dbReference type="CDD" id="cd00761">
    <property type="entry name" value="Glyco_tranf_GTA_type"/>
    <property type="match status" value="1"/>
</dbReference>
<evidence type="ECO:0000256" key="1">
    <source>
        <dbReference type="ARBA" id="ARBA00006739"/>
    </source>
</evidence>
<evidence type="ECO:0000256" key="2">
    <source>
        <dbReference type="SAM" id="MobiDB-lite"/>
    </source>
</evidence>
<accession>A0A2T4PXG3</accession>
<dbReference type="PANTHER" id="PTHR22916">
    <property type="entry name" value="GLYCOSYLTRANSFERASE"/>
    <property type="match status" value="1"/>
</dbReference>
<dbReference type="InterPro" id="IPR029044">
    <property type="entry name" value="Nucleotide-diphossugar_trans"/>
</dbReference>
<feature type="domain" description="Glycosyltransferase 2-like" evidence="3">
    <location>
        <begin position="11"/>
        <end position="132"/>
    </location>
</feature>
<dbReference type="InterPro" id="IPR001173">
    <property type="entry name" value="Glyco_trans_2-like"/>
</dbReference>
<dbReference type="InterPro" id="IPR044081">
    <property type="entry name" value="DUF5776"/>
</dbReference>
<organism evidence="5 6">
    <name type="scientific">Staphylococcus warneri</name>
    <dbReference type="NCBI Taxonomy" id="1292"/>
    <lineage>
        <taxon>Bacteria</taxon>
        <taxon>Bacillati</taxon>
        <taxon>Bacillota</taxon>
        <taxon>Bacilli</taxon>
        <taxon>Bacillales</taxon>
        <taxon>Staphylococcaceae</taxon>
        <taxon>Staphylococcus</taxon>
    </lineage>
</organism>
<proteinExistence type="inferred from homology"/>
<dbReference type="SUPFAM" id="SSF53448">
    <property type="entry name" value="Nucleotide-diphospho-sugar transferases"/>
    <property type="match status" value="1"/>
</dbReference>
<dbReference type="PANTHER" id="PTHR22916:SF3">
    <property type="entry name" value="UDP-GLCNAC:BETAGAL BETA-1,3-N-ACETYLGLUCOSAMINYLTRANSFERASE-LIKE PROTEIN 1"/>
    <property type="match status" value="1"/>
</dbReference>
<dbReference type="EMBL" id="PZEV01000071">
    <property type="protein sequence ID" value="PTI49428.1"/>
    <property type="molecule type" value="Genomic_DNA"/>
</dbReference>
<reference evidence="5 6" key="1">
    <citation type="journal article" date="2016" name="Front. Microbiol.">
        <title>Comprehensive Phylogenetic Analysis of Bovine Non-aureus Staphylococci Species Based on Whole-Genome Sequencing.</title>
        <authorList>
            <person name="Naushad S."/>
            <person name="Barkema H.W."/>
            <person name="Luby C."/>
            <person name="Condas L.A."/>
            <person name="Nobrega D.B."/>
            <person name="Carson D.A."/>
            <person name="De Buck J."/>
        </authorList>
    </citation>
    <scope>NUCLEOTIDE SEQUENCE [LARGE SCALE GENOMIC DNA]</scope>
    <source>
        <strain evidence="5 6">SNUC 2993</strain>
    </source>
</reference>
<comment type="caution">
    <text evidence="5">The sequence shown here is derived from an EMBL/GenBank/DDBJ whole genome shotgun (WGS) entry which is preliminary data.</text>
</comment>
<evidence type="ECO:0000259" key="4">
    <source>
        <dbReference type="Pfam" id="PF19087"/>
    </source>
</evidence>
<evidence type="ECO:0000313" key="6">
    <source>
        <dbReference type="Proteomes" id="UP000240717"/>
    </source>
</evidence>
<dbReference type="GO" id="GO:0016758">
    <property type="term" value="F:hexosyltransferase activity"/>
    <property type="evidence" value="ECO:0007669"/>
    <property type="project" value="UniProtKB-ARBA"/>
</dbReference>
<dbReference type="Proteomes" id="UP000240717">
    <property type="component" value="Unassembled WGS sequence"/>
</dbReference>
<dbReference type="STRING" id="1194526.A284_02045"/>
<feature type="domain" description="DUF5776" evidence="4">
    <location>
        <begin position="484"/>
        <end position="549"/>
    </location>
</feature>
<dbReference type="Pfam" id="PF19087">
    <property type="entry name" value="DUF5776"/>
    <property type="match status" value="1"/>
</dbReference>
<name>A0A2T4PXG3_STAWA</name>
<feature type="region of interest" description="Disordered" evidence="2">
    <location>
        <begin position="565"/>
        <end position="590"/>
    </location>
</feature>
<sequence length="590" mass="68285">MGGLTINKLISIVVSVYNKEKFLDKCIQSIIGLNIDKSQLEAIFVDDVSTDNSYSILKKYADEYDYIRCIQLEENSGGPADPRNLGIQEAKGKYITIVDADDWLEPNGYPNLINQMEEHGSDIGFGQAFKNRNKDIVKVANFASYKKANGLVPYEIYKIFRGMGPWGKIFKRSTAIDQNIKFRNLKFAEDKLFFAELISKSKSASMTNEHVYHVNRYSDNISLVKETDDIEKANFNIEVLKDLIKMDLPKYAKKQIVSRIVEMDFISRVFIKKSFLKSNNKDVYYNMFEEVQNIIKEHGYDIEDFLENERYTNAFHAYQHSKEHFEEYIKFMLYNAHAHKYIKDNVVHFNYPDKFNYLPTLTSKCVAVHDGTHYINETFYEVLHVYKKPDTTIEAVELVKINDESTRKALKYEIHDNQIYLKTDDLHLDNYDFNIVIKFNDFEHSTVYASHPIDNKNSKFKNKSAKLDLESINKAKKAPTKPSYLTTPPSYIVTIKKANLYHDVNFTDQVKSVAKGNIVEIVSIEETVNKTPRLITSDGYYISANTDIVTPVNLDAFINEQPNQVNDEHSNVNSKSNNKLSNIKNRLLKR</sequence>
<dbReference type="Pfam" id="PF00535">
    <property type="entry name" value="Glycos_transf_2"/>
    <property type="match status" value="1"/>
</dbReference>
<evidence type="ECO:0000313" key="5">
    <source>
        <dbReference type="EMBL" id="PTI49428.1"/>
    </source>
</evidence>
<dbReference type="AlphaFoldDB" id="A0A2T4PXG3"/>
<comment type="similarity">
    <text evidence="1">Belongs to the glycosyltransferase 2 family.</text>
</comment>
<evidence type="ECO:0000259" key="3">
    <source>
        <dbReference type="Pfam" id="PF00535"/>
    </source>
</evidence>
<feature type="compositionally biased region" description="Low complexity" evidence="2">
    <location>
        <begin position="571"/>
        <end position="590"/>
    </location>
</feature>
<gene>
    <name evidence="5" type="ORF">BU085_12115</name>
</gene>